<sequence length="208" mass="22781">MMMSSSQEAQQESLQSWQDNKFFTKLLSKESSLANPSFRVYYGVASGAVPFMWESQPGTPKNTMHTPTLPPLTPPPSYHSKLHNKKTTKKNSKGHSNLINTILPRLALKNKTQPSSPASSPLSSSSSPFNSSGKYPRRRQSSSTRLSFSSAGDEEDSDDIGRSPRSTLCFGMRHGAAGVIMKNALLCIVGHGSNQGPQIKYTQNWCSK</sequence>
<comment type="caution">
    <text evidence="1">The sequence shown here is derived from an EMBL/GenBank/DDBJ whole genome shotgun (WGS) entry which is preliminary data.</text>
</comment>
<organism evidence="1 2">
    <name type="scientific">Dioscorea alata</name>
    <name type="common">Purple yam</name>
    <dbReference type="NCBI Taxonomy" id="55571"/>
    <lineage>
        <taxon>Eukaryota</taxon>
        <taxon>Viridiplantae</taxon>
        <taxon>Streptophyta</taxon>
        <taxon>Embryophyta</taxon>
        <taxon>Tracheophyta</taxon>
        <taxon>Spermatophyta</taxon>
        <taxon>Magnoliopsida</taxon>
        <taxon>Liliopsida</taxon>
        <taxon>Dioscoreales</taxon>
        <taxon>Dioscoreaceae</taxon>
        <taxon>Dioscorea</taxon>
    </lineage>
</organism>
<proteinExistence type="predicted"/>
<dbReference type="Proteomes" id="UP000827976">
    <property type="component" value="Chromosome 12"/>
</dbReference>
<reference evidence="2" key="1">
    <citation type="journal article" date="2022" name="Nat. Commun.">
        <title>Chromosome evolution and the genetic basis of agronomically important traits in greater yam.</title>
        <authorList>
            <person name="Bredeson J.V."/>
            <person name="Lyons J.B."/>
            <person name="Oniyinde I.O."/>
            <person name="Okereke N.R."/>
            <person name="Kolade O."/>
            <person name="Nnabue I."/>
            <person name="Nwadili C.O."/>
            <person name="Hribova E."/>
            <person name="Parker M."/>
            <person name="Nwogha J."/>
            <person name="Shu S."/>
            <person name="Carlson J."/>
            <person name="Kariba R."/>
            <person name="Muthemba S."/>
            <person name="Knop K."/>
            <person name="Barton G.J."/>
            <person name="Sherwood A.V."/>
            <person name="Lopez-Montes A."/>
            <person name="Asiedu R."/>
            <person name="Jamnadass R."/>
            <person name="Muchugi A."/>
            <person name="Goodstein D."/>
            <person name="Egesi C.N."/>
            <person name="Featherston J."/>
            <person name="Asfaw A."/>
            <person name="Simpson G.G."/>
            <person name="Dolezel J."/>
            <person name="Hendre P.S."/>
            <person name="Van Deynze A."/>
            <person name="Kumar P.L."/>
            <person name="Obidiegwu J.E."/>
            <person name="Bhattacharjee R."/>
            <person name="Rokhsar D.S."/>
        </authorList>
    </citation>
    <scope>NUCLEOTIDE SEQUENCE [LARGE SCALE GENOMIC DNA]</scope>
    <source>
        <strain evidence="2">cv. TDa95/00328</strain>
    </source>
</reference>
<gene>
    <name evidence="1" type="ORF">IHE45_12G065200</name>
</gene>
<evidence type="ECO:0000313" key="1">
    <source>
        <dbReference type="EMBL" id="KAH7667533.1"/>
    </source>
</evidence>
<keyword evidence="2" id="KW-1185">Reference proteome</keyword>
<evidence type="ECO:0000313" key="2">
    <source>
        <dbReference type="Proteomes" id="UP000827976"/>
    </source>
</evidence>
<protein>
    <submittedName>
        <fullName evidence="1">Uncharacterized protein</fullName>
    </submittedName>
</protein>
<name>A0ACB7V2N1_DIOAL</name>
<accession>A0ACB7V2N1</accession>
<dbReference type="EMBL" id="CM037022">
    <property type="protein sequence ID" value="KAH7667533.1"/>
    <property type="molecule type" value="Genomic_DNA"/>
</dbReference>